<accession>A0A7C3V1L0</accession>
<comment type="caution">
    <text evidence="3">The sequence shown here is derived from an EMBL/GenBank/DDBJ whole genome shotgun (WGS) entry which is preliminary data.</text>
</comment>
<feature type="transmembrane region" description="Helical" evidence="1">
    <location>
        <begin position="6"/>
        <end position="29"/>
    </location>
</feature>
<dbReference type="NCBIfam" id="TIGR03177">
    <property type="entry name" value="pilus_cpaB"/>
    <property type="match status" value="1"/>
</dbReference>
<protein>
    <submittedName>
        <fullName evidence="3">Flp pilus assembly protein CpaB</fullName>
    </submittedName>
</protein>
<keyword evidence="1" id="KW-1133">Transmembrane helix</keyword>
<reference evidence="3" key="1">
    <citation type="journal article" date="2020" name="mSystems">
        <title>Genome- and Community-Level Interaction Insights into Carbon Utilization and Element Cycling Functions of Hydrothermarchaeota in Hydrothermal Sediment.</title>
        <authorList>
            <person name="Zhou Z."/>
            <person name="Liu Y."/>
            <person name="Xu W."/>
            <person name="Pan J."/>
            <person name="Luo Z.H."/>
            <person name="Li M."/>
        </authorList>
    </citation>
    <scope>NUCLEOTIDE SEQUENCE [LARGE SCALE GENOMIC DNA]</scope>
    <source>
        <strain evidence="3">SpSt-897</strain>
    </source>
</reference>
<evidence type="ECO:0000259" key="2">
    <source>
        <dbReference type="SMART" id="SM00858"/>
    </source>
</evidence>
<dbReference type="InterPro" id="IPR031571">
    <property type="entry name" value="RcpC_dom"/>
</dbReference>
<keyword evidence="1" id="KW-0472">Membrane</keyword>
<dbReference type="Pfam" id="PF08666">
    <property type="entry name" value="SAF"/>
    <property type="match status" value="1"/>
</dbReference>
<evidence type="ECO:0000256" key="1">
    <source>
        <dbReference type="SAM" id="Phobius"/>
    </source>
</evidence>
<sequence>MRRLPPWLWLILALVFGTMATFMAMGWLANKSRKVAQQKPETVPVVVAAKNIPSAVALAREQLKVLPWPADSSLPGKFARLDEVEGRVTAYALSAGEPILENKLAPKGVSAGLTALLPPEKRAMTVKVDEASGVAGFLNPDNRVDVVVTVDKGDFNKDPISKVVLQNLRVLGTGQRLEKTLGEKPQVVPTVTLEVTPEEGERLALAVREGAISLVLRNQQDEQVVQTGGVRTSVLLSSAPENVGKVAAQISPPPPQHLLTTSIMRGPYRARKGVNYEKATPAAPGEEVVRWDAHGHRIDSYD</sequence>
<dbReference type="CDD" id="cd11614">
    <property type="entry name" value="SAF_CpaB_FlgA_like"/>
    <property type="match status" value="1"/>
</dbReference>
<dbReference type="InterPro" id="IPR017592">
    <property type="entry name" value="Pilus_assmbl_Flp-typ_CpaB"/>
</dbReference>
<evidence type="ECO:0000313" key="3">
    <source>
        <dbReference type="EMBL" id="HGF32942.1"/>
    </source>
</evidence>
<gene>
    <name evidence="3" type="primary">cpaB</name>
    <name evidence="3" type="ORF">ENW96_00945</name>
</gene>
<dbReference type="SMART" id="SM00858">
    <property type="entry name" value="SAF"/>
    <property type="match status" value="1"/>
</dbReference>
<dbReference type="Pfam" id="PF16976">
    <property type="entry name" value="RcpC"/>
    <property type="match status" value="1"/>
</dbReference>
<name>A0A7C3V1L0_9BACT</name>
<keyword evidence="1" id="KW-0812">Transmembrane</keyword>
<feature type="domain" description="SAF" evidence="2">
    <location>
        <begin position="43"/>
        <end position="105"/>
    </location>
</feature>
<proteinExistence type="predicted"/>
<dbReference type="EMBL" id="DTMF01000027">
    <property type="protein sequence ID" value="HGF32942.1"/>
    <property type="molecule type" value="Genomic_DNA"/>
</dbReference>
<dbReference type="InterPro" id="IPR013974">
    <property type="entry name" value="SAF"/>
</dbReference>
<organism evidence="3">
    <name type="scientific">Desulfobacca acetoxidans</name>
    <dbReference type="NCBI Taxonomy" id="60893"/>
    <lineage>
        <taxon>Bacteria</taxon>
        <taxon>Pseudomonadati</taxon>
        <taxon>Thermodesulfobacteriota</taxon>
        <taxon>Desulfobaccia</taxon>
        <taxon>Desulfobaccales</taxon>
        <taxon>Desulfobaccaceae</taxon>
        <taxon>Desulfobacca</taxon>
    </lineage>
</organism>
<dbReference type="AlphaFoldDB" id="A0A7C3V1L0"/>